<evidence type="ECO:0000313" key="7">
    <source>
        <dbReference type="Proteomes" id="UP000218505"/>
    </source>
</evidence>
<dbReference type="InterPro" id="IPR011793">
    <property type="entry name" value="YbdK"/>
</dbReference>
<protein>
    <recommendedName>
        <fullName evidence="5">Putative glutamate--cysteine ligase 2</fullName>
        <ecNumber evidence="5">6.3.2.2</ecNumber>
    </recommendedName>
    <alternativeName>
        <fullName evidence="5">Gamma-glutamylcysteine synthetase 2</fullName>
        <shortName evidence="5">GCS 2</shortName>
        <shortName evidence="5">Gamma-GCS 2</shortName>
    </alternativeName>
</protein>
<dbReference type="RefSeq" id="WP_096496044.1">
    <property type="nucleotide sequence ID" value="NZ_CP023445.1"/>
</dbReference>
<keyword evidence="1 5" id="KW-0436">Ligase</keyword>
<dbReference type="HAMAP" id="MF_01609">
    <property type="entry name" value="Glu_cys_ligase_2"/>
    <property type="match status" value="1"/>
</dbReference>
<dbReference type="GO" id="GO:0005524">
    <property type="term" value="F:ATP binding"/>
    <property type="evidence" value="ECO:0007669"/>
    <property type="project" value="UniProtKB-KW"/>
</dbReference>
<dbReference type="Proteomes" id="UP000218505">
    <property type="component" value="Chromosome"/>
</dbReference>
<sequence length="373" mass="39848">MSEVDVTALPVPRSGAGTALTIGVEEEFLLADEVTGELVALGPQVLSGPPDRGLDLQPEMTQYQVESATAVCRTTSEVREQLLAARAALARRAAAHGARLVASGAPVLGGEHPPPLTDHPRYRRIMDRYGALVDGLTICGCHVHVGIPSPSEGLVISNHLRRWLPVLLALSANSPFHEGRDTGYASWRHVVWNPWPSAGAPPWFDSVEDYRLATHLLRTSGAALDDGMVYWDVRLSANHPTVELRVCDVAATVEEAVVLAALVRAIAATALSGEVAPRVSDRLLRVALWQAARHGPEGAAVDPLSGVPVPFAEEVGGLLRWCGAALDAAGDTELVVEGVARLLRDGGGAARQRRAYRRRGEFTDVVELLTTRT</sequence>
<evidence type="ECO:0000256" key="3">
    <source>
        <dbReference type="ARBA" id="ARBA00022840"/>
    </source>
</evidence>
<reference evidence="6" key="1">
    <citation type="submission" date="2017-09" db="EMBL/GenBank/DDBJ databases">
        <title>Complete Genome Sequence of ansamitocin-producing Bacterium Actinosynnema pretiosum X47.</title>
        <authorList>
            <person name="Cao G."/>
            <person name="Zong G."/>
            <person name="Zhong C."/>
            <person name="Fu J."/>
        </authorList>
    </citation>
    <scope>NUCLEOTIDE SEQUENCE [LARGE SCALE GENOMIC DNA]</scope>
    <source>
        <strain evidence="6">X47</strain>
    </source>
</reference>
<evidence type="ECO:0000256" key="4">
    <source>
        <dbReference type="ARBA" id="ARBA00048819"/>
    </source>
</evidence>
<dbReference type="Gene3D" id="3.30.590.20">
    <property type="match status" value="1"/>
</dbReference>
<dbReference type="EMBL" id="CP023445">
    <property type="protein sequence ID" value="ATE56228.1"/>
    <property type="molecule type" value="Genomic_DNA"/>
</dbReference>
<comment type="function">
    <text evidence="5">ATP-dependent carboxylate-amine ligase which exhibits weak glutamate--cysteine ligase activity.</text>
</comment>
<dbReference type="KEGG" id="apre:CNX65_25600"/>
<dbReference type="GO" id="GO:0042398">
    <property type="term" value="P:modified amino acid biosynthetic process"/>
    <property type="evidence" value="ECO:0007669"/>
    <property type="project" value="InterPro"/>
</dbReference>
<dbReference type="PANTHER" id="PTHR36510">
    <property type="entry name" value="GLUTAMATE--CYSTEINE LIGASE 2-RELATED"/>
    <property type="match status" value="1"/>
</dbReference>
<evidence type="ECO:0000256" key="5">
    <source>
        <dbReference type="HAMAP-Rule" id="MF_01609"/>
    </source>
</evidence>
<proteinExistence type="inferred from homology"/>
<dbReference type="InterPro" id="IPR014746">
    <property type="entry name" value="Gln_synth/guanido_kin_cat_dom"/>
</dbReference>
<accession>A0A290ZB42</accession>
<dbReference type="SUPFAM" id="SSF55931">
    <property type="entry name" value="Glutamine synthetase/guanido kinase"/>
    <property type="match status" value="1"/>
</dbReference>
<keyword evidence="3 5" id="KW-0067">ATP-binding</keyword>
<evidence type="ECO:0000256" key="1">
    <source>
        <dbReference type="ARBA" id="ARBA00022598"/>
    </source>
</evidence>
<dbReference type="Pfam" id="PF04107">
    <property type="entry name" value="GCS2"/>
    <property type="match status" value="1"/>
</dbReference>
<gene>
    <name evidence="6" type="ORF">CNX65_25600</name>
</gene>
<dbReference type="NCBIfam" id="NF010041">
    <property type="entry name" value="PRK13517.1-1"/>
    <property type="match status" value="1"/>
</dbReference>
<dbReference type="GO" id="GO:0004357">
    <property type="term" value="F:glutamate-cysteine ligase activity"/>
    <property type="evidence" value="ECO:0007669"/>
    <property type="project" value="UniProtKB-EC"/>
</dbReference>
<dbReference type="InterPro" id="IPR050141">
    <property type="entry name" value="GCL_type2/YbdK_subfam"/>
</dbReference>
<organism evidence="6 7">
    <name type="scientific">Actinosynnema pretiosum</name>
    <dbReference type="NCBI Taxonomy" id="42197"/>
    <lineage>
        <taxon>Bacteria</taxon>
        <taxon>Bacillati</taxon>
        <taxon>Actinomycetota</taxon>
        <taxon>Actinomycetes</taxon>
        <taxon>Pseudonocardiales</taxon>
        <taxon>Pseudonocardiaceae</taxon>
        <taxon>Actinosynnema</taxon>
    </lineage>
</organism>
<dbReference type="NCBIfam" id="TIGR02050">
    <property type="entry name" value="gshA_cyan_rel"/>
    <property type="match status" value="1"/>
</dbReference>
<evidence type="ECO:0000256" key="2">
    <source>
        <dbReference type="ARBA" id="ARBA00022741"/>
    </source>
</evidence>
<dbReference type="AlphaFoldDB" id="A0A290ZB42"/>
<dbReference type="PANTHER" id="PTHR36510:SF1">
    <property type="entry name" value="GLUTAMATE--CYSTEINE LIGASE 2-RELATED"/>
    <property type="match status" value="1"/>
</dbReference>
<evidence type="ECO:0000313" key="6">
    <source>
        <dbReference type="EMBL" id="ATE56228.1"/>
    </source>
</evidence>
<dbReference type="EC" id="6.3.2.2" evidence="5"/>
<dbReference type="InterPro" id="IPR006336">
    <property type="entry name" value="GCS2"/>
</dbReference>
<comment type="catalytic activity">
    <reaction evidence="4 5">
        <text>L-cysteine + L-glutamate + ATP = gamma-L-glutamyl-L-cysteine + ADP + phosphate + H(+)</text>
        <dbReference type="Rhea" id="RHEA:13285"/>
        <dbReference type="ChEBI" id="CHEBI:15378"/>
        <dbReference type="ChEBI" id="CHEBI:29985"/>
        <dbReference type="ChEBI" id="CHEBI:30616"/>
        <dbReference type="ChEBI" id="CHEBI:35235"/>
        <dbReference type="ChEBI" id="CHEBI:43474"/>
        <dbReference type="ChEBI" id="CHEBI:58173"/>
        <dbReference type="ChEBI" id="CHEBI:456216"/>
        <dbReference type="EC" id="6.3.2.2"/>
    </reaction>
</comment>
<keyword evidence="2 5" id="KW-0547">Nucleotide-binding</keyword>
<keyword evidence="7" id="KW-1185">Reference proteome</keyword>
<name>A0A290ZB42_9PSEU</name>
<comment type="similarity">
    <text evidence="5">Belongs to the glutamate--cysteine ligase type 2 family. YbdK subfamily.</text>
</comment>